<keyword evidence="10" id="KW-1185">Reference proteome</keyword>
<dbReference type="InterPro" id="IPR008283">
    <property type="entry name" value="Peptidase_M17_N"/>
</dbReference>
<dbReference type="PRINTS" id="PR00481">
    <property type="entry name" value="LAMNOPPTDASE"/>
</dbReference>
<evidence type="ECO:0000256" key="1">
    <source>
        <dbReference type="ARBA" id="ARBA00000135"/>
    </source>
</evidence>
<proteinExistence type="inferred from homology"/>
<dbReference type="OrthoDB" id="9809354at2"/>
<evidence type="ECO:0000256" key="7">
    <source>
        <dbReference type="ARBA" id="ARBA00023211"/>
    </source>
</evidence>
<dbReference type="Gene3D" id="3.40.630.10">
    <property type="entry name" value="Zn peptidases"/>
    <property type="match status" value="1"/>
</dbReference>
<dbReference type="Proteomes" id="UP000318405">
    <property type="component" value="Unassembled WGS sequence"/>
</dbReference>
<dbReference type="PROSITE" id="PS00631">
    <property type="entry name" value="CYTOSOL_AP"/>
    <property type="match status" value="1"/>
</dbReference>
<dbReference type="GO" id="GO:0030145">
    <property type="term" value="F:manganese ion binding"/>
    <property type="evidence" value="ECO:0007669"/>
    <property type="project" value="InterPro"/>
</dbReference>
<evidence type="ECO:0000256" key="4">
    <source>
        <dbReference type="ARBA" id="ARBA00022438"/>
    </source>
</evidence>
<evidence type="ECO:0000313" key="10">
    <source>
        <dbReference type="Proteomes" id="UP000318405"/>
    </source>
</evidence>
<dbReference type="SUPFAM" id="SSF53187">
    <property type="entry name" value="Zn-dependent exopeptidases"/>
    <property type="match status" value="1"/>
</dbReference>
<accession>A0A556AKC0</accession>
<comment type="caution">
    <text evidence="9">The sequence shown here is derived from an EMBL/GenBank/DDBJ whole genome shotgun (WGS) entry which is preliminary data.</text>
</comment>
<dbReference type="InterPro" id="IPR000819">
    <property type="entry name" value="Peptidase_M17_C"/>
</dbReference>
<dbReference type="PANTHER" id="PTHR11963:SF23">
    <property type="entry name" value="CYTOSOL AMINOPEPTIDASE"/>
    <property type="match status" value="1"/>
</dbReference>
<comment type="catalytic activity">
    <reaction evidence="1">
        <text>Release of an N-terminal amino acid, Xaa-|-Yaa-, in which Xaa is preferably Leu, but may be other amino acids including Pro although not Arg or Lys, and Yaa may be Pro. Amino acid amides and methyl esters are also readily hydrolyzed, but rates on arylamides are exceedingly low.</text>
        <dbReference type="EC" id="3.4.11.1"/>
    </reaction>
</comment>
<feature type="domain" description="Cytosol aminopeptidase" evidence="8">
    <location>
        <begin position="321"/>
        <end position="328"/>
    </location>
</feature>
<gene>
    <name evidence="9" type="ORF">FOZ76_13725</name>
</gene>
<dbReference type="CDD" id="cd00433">
    <property type="entry name" value="Peptidase_M17"/>
    <property type="match status" value="1"/>
</dbReference>
<dbReference type="Gene3D" id="3.40.220.10">
    <property type="entry name" value="Leucine Aminopeptidase, subunit E, domain 1"/>
    <property type="match status" value="1"/>
</dbReference>
<keyword evidence="5" id="KW-0645">Protease</keyword>
<dbReference type="HAMAP" id="MF_00181">
    <property type="entry name" value="Cytosol_peptidase_M17"/>
    <property type="match status" value="1"/>
</dbReference>
<evidence type="ECO:0000256" key="6">
    <source>
        <dbReference type="ARBA" id="ARBA00022801"/>
    </source>
</evidence>
<evidence type="ECO:0000256" key="3">
    <source>
        <dbReference type="ARBA" id="ARBA00009528"/>
    </source>
</evidence>
<keyword evidence="4 9" id="KW-0031">Aminopeptidase</keyword>
<comment type="catalytic activity">
    <reaction evidence="2">
        <text>Release of an N-terminal amino acid, preferentially leucine, but not glutamic or aspartic acids.</text>
        <dbReference type="EC" id="3.4.11.10"/>
    </reaction>
</comment>
<evidence type="ECO:0000256" key="5">
    <source>
        <dbReference type="ARBA" id="ARBA00022670"/>
    </source>
</evidence>
<reference evidence="9 10" key="1">
    <citation type="submission" date="2019-07" db="EMBL/GenBank/DDBJ databases">
        <title>Qingshengfaniella alkalisoli gen. nov., sp. nov., isolated from saline soil.</title>
        <authorList>
            <person name="Xu L."/>
            <person name="Huang X.-X."/>
            <person name="Sun J.-Q."/>
        </authorList>
    </citation>
    <scope>NUCLEOTIDE SEQUENCE [LARGE SCALE GENOMIC DNA]</scope>
    <source>
        <strain evidence="9 10">DSM 27279</strain>
    </source>
</reference>
<name>A0A556AKC0_9BURK</name>
<organism evidence="9 10">
    <name type="scientific">Verticiella sediminum</name>
    <dbReference type="NCBI Taxonomy" id="1247510"/>
    <lineage>
        <taxon>Bacteria</taxon>
        <taxon>Pseudomonadati</taxon>
        <taxon>Pseudomonadota</taxon>
        <taxon>Betaproteobacteria</taxon>
        <taxon>Burkholderiales</taxon>
        <taxon>Alcaligenaceae</taxon>
        <taxon>Verticiella</taxon>
    </lineage>
</organism>
<keyword evidence="7" id="KW-0464">Manganese</keyword>
<dbReference type="InterPro" id="IPR043472">
    <property type="entry name" value="Macro_dom-like"/>
</dbReference>
<sequence length="479" mass="50049">AARPDGLSERTLAQLHAATADGEFDARPGQLLLLHGTTSDGIRRTLLVGIGTGSTLAPETLRRAAAQATRRLRQAGIGDWHLRLPANLPASCPPDIAAQAITEGILLAGYAFTAYRSGADQARAAPLGAVTLWASDAAQAAAWRRGVVRGQTVGDAAWLARDLCHLPGNALTPQRFAEVALDIAQTSGLRAEVLATEELARLGMGGLLGVAAGSRDGPRLAILEHAPPGTERQRPIVLVGKTVTFDSGGISLKAALDMEQMKADMTGGAAVLAAMRAAARTGLPRRVVALLAIVENMPDASAMRPGDILRMASGATVEVLNTDAEGRLILADALHYARRFEPACVIDIATLTGASAVVFGSAFNALFSSAPAYAARMEQAGALSGERLWPMPLAQAYAERLHSEVADLRNVAGPQGAMLVAAAFLQQFAAGMPWLHLDIYNTCWNTEAHPYLPKGATGAGTRLLTQFLLDLPADDPAGP</sequence>
<dbReference type="GO" id="GO:0006508">
    <property type="term" value="P:proteolysis"/>
    <property type="evidence" value="ECO:0007669"/>
    <property type="project" value="UniProtKB-KW"/>
</dbReference>
<dbReference type="PANTHER" id="PTHR11963">
    <property type="entry name" value="LEUCINE AMINOPEPTIDASE-RELATED"/>
    <property type="match status" value="1"/>
</dbReference>
<feature type="non-terminal residue" evidence="9">
    <location>
        <position position="1"/>
    </location>
</feature>
<keyword evidence="6" id="KW-0378">Hydrolase</keyword>
<dbReference type="InterPro" id="IPR023042">
    <property type="entry name" value="Peptidase_M17_leu_NH2_pept"/>
</dbReference>
<evidence type="ECO:0000313" key="9">
    <source>
        <dbReference type="EMBL" id="TSH93326.1"/>
    </source>
</evidence>
<dbReference type="GO" id="GO:0005737">
    <property type="term" value="C:cytoplasm"/>
    <property type="evidence" value="ECO:0007669"/>
    <property type="project" value="InterPro"/>
</dbReference>
<dbReference type="EMBL" id="VLTJ01000028">
    <property type="protein sequence ID" value="TSH93326.1"/>
    <property type="molecule type" value="Genomic_DNA"/>
</dbReference>
<dbReference type="Pfam" id="PF02789">
    <property type="entry name" value="Peptidase_M17_N"/>
    <property type="match status" value="1"/>
</dbReference>
<comment type="similarity">
    <text evidence="3">Belongs to the peptidase M17 family.</text>
</comment>
<dbReference type="AlphaFoldDB" id="A0A556AKC0"/>
<evidence type="ECO:0000256" key="2">
    <source>
        <dbReference type="ARBA" id="ARBA00000967"/>
    </source>
</evidence>
<dbReference type="RefSeq" id="WP_143948844.1">
    <property type="nucleotide sequence ID" value="NZ_VLTJ01000028.1"/>
</dbReference>
<dbReference type="InterPro" id="IPR011356">
    <property type="entry name" value="Leucine_aapep/pepB"/>
</dbReference>
<dbReference type="Pfam" id="PF00883">
    <property type="entry name" value="Peptidase_M17"/>
    <property type="match status" value="1"/>
</dbReference>
<dbReference type="SUPFAM" id="SSF52949">
    <property type="entry name" value="Macro domain-like"/>
    <property type="match status" value="1"/>
</dbReference>
<protein>
    <submittedName>
        <fullName evidence="9">Leucyl aminopeptidase</fullName>
    </submittedName>
</protein>
<evidence type="ECO:0000259" key="8">
    <source>
        <dbReference type="PROSITE" id="PS00631"/>
    </source>
</evidence>
<dbReference type="GO" id="GO:0070006">
    <property type="term" value="F:metalloaminopeptidase activity"/>
    <property type="evidence" value="ECO:0007669"/>
    <property type="project" value="InterPro"/>
</dbReference>